<evidence type="ECO:0000313" key="1">
    <source>
        <dbReference type="EMBL" id="PBK90746.1"/>
    </source>
</evidence>
<gene>
    <name evidence="1" type="ORF">ARMGADRAFT_1014426</name>
</gene>
<protein>
    <submittedName>
        <fullName evidence="1">Uncharacterized protein</fullName>
    </submittedName>
</protein>
<proteinExistence type="predicted"/>
<reference evidence="2" key="1">
    <citation type="journal article" date="2017" name="Nat. Ecol. Evol.">
        <title>Genome expansion and lineage-specific genetic innovations in the forest pathogenic fungi Armillaria.</title>
        <authorList>
            <person name="Sipos G."/>
            <person name="Prasanna A.N."/>
            <person name="Walter M.C."/>
            <person name="O'Connor E."/>
            <person name="Balint B."/>
            <person name="Krizsan K."/>
            <person name="Kiss B."/>
            <person name="Hess J."/>
            <person name="Varga T."/>
            <person name="Slot J."/>
            <person name="Riley R."/>
            <person name="Boka B."/>
            <person name="Rigling D."/>
            <person name="Barry K."/>
            <person name="Lee J."/>
            <person name="Mihaltcheva S."/>
            <person name="LaButti K."/>
            <person name="Lipzen A."/>
            <person name="Waldron R."/>
            <person name="Moloney N.M."/>
            <person name="Sperisen C."/>
            <person name="Kredics L."/>
            <person name="Vagvoelgyi C."/>
            <person name="Patrignani A."/>
            <person name="Fitzpatrick D."/>
            <person name="Nagy I."/>
            <person name="Doyle S."/>
            <person name="Anderson J.B."/>
            <person name="Grigoriev I.V."/>
            <person name="Gueldener U."/>
            <person name="Muensterkoetter M."/>
            <person name="Nagy L.G."/>
        </authorList>
    </citation>
    <scope>NUCLEOTIDE SEQUENCE [LARGE SCALE GENOMIC DNA]</scope>
    <source>
        <strain evidence="2">Ar21-2</strain>
    </source>
</reference>
<name>A0A2H3DTI2_ARMGA</name>
<feature type="non-terminal residue" evidence="1">
    <location>
        <position position="61"/>
    </location>
</feature>
<dbReference type="AlphaFoldDB" id="A0A2H3DTI2"/>
<sequence>MSPKDLKEKPLAKDVQDRSLRMKSSQTTMVYQICNETLYWIDLSDEEGNKIYSATIEKRRG</sequence>
<evidence type="ECO:0000313" key="2">
    <source>
        <dbReference type="Proteomes" id="UP000217790"/>
    </source>
</evidence>
<dbReference type="EMBL" id="KZ293664">
    <property type="protein sequence ID" value="PBK90746.1"/>
    <property type="molecule type" value="Genomic_DNA"/>
</dbReference>
<organism evidence="1 2">
    <name type="scientific">Armillaria gallica</name>
    <name type="common">Bulbous honey fungus</name>
    <name type="synonym">Armillaria bulbosa</name>
    <dbReference type="NCBI Taxonomy" id="47427"/>
    <lineage>
        <taxon>Eukaryota</taxon>
        <taxon>Fungi</taxon>
        <taxon>Dikarya</taxon>
        <taxon>Basidiomycota</taxon>
        <taxon>Agaricomycotina</taxon>
        <taxon>Agaricomycetes</taxon>
        <taxon>Agaricomycetidae</taxon>
        <taxon>Agaricales</taxon>
        <taxon>Marasmiineae</taxon>
        <taxon>Physalacriaceae</taxon>
        <taxon>Armillaria</taxon>
    </lineage>
</organism>
<dbReference type="InParanoid" id="A0A2H3DTI2"/>
<dbReference type="Proteomes" id="UP000217790">
    <property type="component" value="Unassembled WGS sequence"/>
</dbReference>
<accession>A0A2H3DTI2</accession>
<keyword evidence="2" id="KW-1185">Reference proteome</keyword>